<feature type="chain" id="PRO_5035940080" evidence="1">
    <location>
        <begin position="20"/>
        <end position="176"/>
    </location>
</feature>
<dbReference type="GO" id="GO:0005886">
    <property type="term" value="C:plasma membrane"/>
    <property type="evidence" value="ECO:0007669"/>
    <property type="project" value="TreeGrafter"/>
</dbReference>
<name>A0A8S3ZS99_9EUPU</name>
<comment type="caution">
    <text evidence="2">The sequence shown here is derived from an EMBL/GenBank/DDBJ whole genome shotgun (WGS) entry which is preliminary data.</text>
</comment>
<feature type="non-terminal residue" evidence="2">
    <location>
        <position position="1"/>
    </location>
</feature>
<dbReference type="GO" id="GO:0006509">
    <property type="term" value="P:membrane protein ectodomain proteolysis"/>
    <property type="evidence" value="ECO:0007669"/>
    <property type="project" value="TreeGrafter"/>
</dbReference>
<keyword evidence="1" id="KW-0732">Signal</keyword>
<gene>
    <name evidence="2" type="ORF">CUNI_LOCUS16268</name>
</gene>
<dbReference type="OrthoDB" id="6078117at2759"/>
<dbReference type="GO" id="GO:0004222">
    <property type="term" value="F:metalloendopeptidase activity"/>
    <property type="evidence" value="ECO:0007669"/>
    <property type="project" value="TreeGrafter"/>
</dbReference>
<evidence type="ECO:0000313" key="2">
    <source>
        <dbReference type="EMBL" id="CAG5130710.1"/>
    </source>
</evidence>
<dbReference type="PANTHER" id="PTHR45702:SF2">
    <property type="entry name" value="KUZBANIAN, ISOFORM A"/>
    <property type="match status" value="1"/>
</dbReference>
<dbReference type="Proteomes" id="UP000678393">
    <property type="component" value="Unassembled WGS sequence"/>
</dbReference>
<protein>
    <submittedName>
        <fullName evidence="2">Uncharacterized protein</fullName>
    </submittedName>
</protein>
<reference evidence="2" key="1">
    <citation type="submission" date="2021-04" db="EMBL/GenBank/DDBJ databases">
        <authorList>
            <consortium name="Molecular Ecology Group"/>
        </authorList>
    </citation>
    <scope>NUCLEOTIDE SEQUENCE</scope>
</reference>
<accession>A0A8S3ZS99</accession>
<organism evidence="2 3">
    <name type="scientific">Candidula unifasciata</name>
    <dbReference type="NCBI Taxonomy" id="100452"/>
    <lineage>
        <taxon>Eukaryota</taxon>
        <taxon>Metazoa</taxon>
        <taxon>Spiralia</taxon>
        <taxon>Lophotrochozoa</taxon>
        <taxon>Mollusca</taxon>
        <taxon>Gastropoda</taxon>
        <taxon>Heterobranchia</taxon>
        <taxon>Euthyneura</taxon>
        <taxon>Panpulmonata</taxon>
        <taxon>Eupulmonata</taxon>
        <taxon>Stylommatophora</taxon>
        <taxon>Helicina</taxon>
        <taxon>Helicoidea</taxon>
        <taxon>Geomitridae</taxon>
        <taxon>Candidula</taxon>
    </lineage>
</organism>
<dbReference type="InterPro" id="IPR051489">
    <property type="entry name" value="ADAM_Metalloproteinase"/>
</dbReference>
<dbReference type="EMBL" id="CAJHNH020004202">
    <property type="protein sequence ID" value="CAG5130710.1"/>
    <property type="molecule type" value="Genomic_DNA"/>
</dbReference>
<proteinExistence type="predicted"/>
<keyword evidence="3" id="KW-1185">Reference proteome</keyword>
<dbReference type="AlphaFoldDB" id="A0A8S3ZS99"/>
<evidence type="ECO:0000256" key="1">
    <source>
        <dbReference type="SAM" id="SignalP"/>
    </source>
</evidence>
<evidence type="ECO:0000313" key="3">
    <source>
        <dbReference type="Proteomes" id="UP000678393"/>
    </source>
</evidence>
<dbReference type="PANTHER" id="PTHR45702">
    <property type="entry name" value="ADAM10/ADAM17 METALLOPEPTIDASE FAMILY MEMBER"/>
    <property type="match status" value="1"/>
</dbReference>
<feature type="signal peptide" evidence="1">
    <location>
        <begin position="1"/>
        <end position="19"/>
    </location>
</feature>
<sequence>MIIVLFCISLSLYPHIAISVANLKYFETLSQVSETSSIKRSVDGGSSLFKHVKFRVFDRDFDLTLKSGTNLIAKDFRASLVHSDGSSTTLTLDESLIFSGYLTDKPDVLVHAHIEETLWYIHVYDPEDIYALEPAWRLLTPAENPKNDTLIAYRASDLKSDSSNSSQFCGVNNHMK</sequence>